<name>A0A1I5WNI5_9PSEU</name>
<evidence type="ECO:0000313" key="2">
    <source>
        <dbReference type="Proteomes" id="UP000199137"/>
    </source>
</evidence>
<organism evidence="1 2">
    <name type="scientific">Amycolatopsis rubida</name>
    <dbReference type="NCBI Taxonomy" id="112413"/>
    <lineage>
        <taxon>Bacteria</taxon>
        <taxon>Bacillati</taxon>
        <taxon>Actinomycetota</taxon>
        <taxon>Actinomycetes</taxon>
        <taxon>Pseudonocardiales</taxon>
        <taxon>Pseudonocardiaceae</taxon>
        <taxon>Amycolatopsis</taxon>
    </lineage>
</organism>
<protein>
    <submittedName>
        <fullName evidence="1">Uncharacterized protein</fullName>
    </submittedName>
</protein>
<proteinExistence type="predicted"/>
<dbReference type="Proteomes" id="UP000199137">
    <property type="component" value="Unassembled WGS sequence"/>
</dbReference>
<dbReference type="STRING" id="112413.SAMN05421854_109311"/>
<sequence>MGLLDDVLASRAAEERMVSVGRDGRELWRMPA</sequence>
<evidence type="ECO:0000313" key="1">
    <source>
        <dbReference type="EMBL" id="SFQ21137.1"/>
    </source>
</evidence>
<gene>
    <name evidence="1" type="ORF">SAMN05421854_109311</name>
</gene>
<reference evidence="2" key="1">
    <citation type="submission" date="2016-10" db="EMBL/GenBank/DDBJ databases">
        <authorList>
            <person name="Varghese N."/>
            <person name="Submissions S."/>
        </authorList>
    </citation>
    <scope>NUCLEOTIDE SEQUENCE [LARGE SCALE GENOMIC DNA]</scope>
    <source>
        <strain evidence="2">DSM 44637</strain>
    </source>
</reference>
<accession>A0A1I5WNI5</accession>
<dbReference type="AlphaFoldDB" id="A0A1I5WNI5"/>
<dbReference type="EMBL" id="FOWC01000009">
    <property type="protein sequence ID" value="SFQ21137.1"/>
    <property type="molecule type" value="Genomic_DNA"/>
</dbReference>